<organism evidence="3">
    <name type="scientific">Streptomyces sp. NBC_00003</name>
    <dbReference type="NCBI Taxonomy" id="2903608"/>
    <lineage>
        <taxon>Bacteria</taxon>
        <taxon>Bacillati</taxon>
        <taxon>Actinomycetota</taxon>
        <taxon>Actinomycetes</taxon>
        <taxon>Kitasatosporales</taxon>
        <taxon>Streptomycetaceae</taxon>
        <taxon>Streptomyces</taxon>
    </lineage>
</organism>
<evidence type="ECO:0000256" key="1">
    <source>
        <dbReference type="PROSITE-ProRule" id="PRU00325"/>
    </source>
</evidence>
<evidence type="ECO:0000313" key="3">
    <source>
        <dbReference type="EMBL" id="WTW60307.1"/>
    </source>
</evidence>
<evidence type="ECO:0000259" key="2">
    <source>
        <dbReference type="PROSITE" id="PS50966"/>
    </source>
</evidence>
<feature type="domain" description="SWIM-type" evidence="2">
    <location>
        <begin position="51"/>
        <end position="89"/>
    </location>
</feature>
<dbReference type="Pfam" id="PF04434">
    <property type="entry name" value="SWIM"/>
    <property type="match status" value="1"/>
</dbReference>
<sequence>MASELGFAEDDLLALAGERSFERGLGYLDAVTGLEIGDGWITATVHGTETYEVELTEGDEGGTFGDCDCPYGQEGHFCKHCVAVGLTVLRQASAIPRQRAAAANRTTGLEAWLQALSHDELLALLREQIAHDRGLRRRLELRAASARSDLAVVRERVMALLDVRSFARYGYVERGDAGAYAQQAAEAVDALRALAADDRAEEAVALTREAIRMLSQMYGEIDDSDGAVGEVAGDLAEVHLQACGTAGPDPAETAEWLVGHILSDLGHITDIALVDYRKVLGPTGLARVRELATEAWHRAPNGWAEKYLMERLVKAEGNVDALVAVYAADLSPTGATHLKIAMELEAAGREAEALDWAVRGLRDTTKTANADGRLADYVCTRYAQTGRTAEVVAVRRDRFHAHRSLAAYQLLRTAAEAAGCWKAEREAALEALRTDARGQRSSWYGPVLVDALLDDGDMDAAWQAAQGCADERQWLTLADRSQDTRPADALAVYLRLIEPLKKKTGDRTYQQLARLLLAARTCHQHLGTEGEFAACLTTLRADQKRKRNLMKALDQHGL</sequence>
<dbReference type="PROSITE" id="PS50966">
    <property type="entry name" value="ZF_SWIM"/>
    <property type="match status" value="1"/>
</dbReference>
<dbReference type="AlphaFoldDB" id="A0AAU2UYZ6"/>
<protein>
    <submittedName>
        <fullName evidence="3">SWIM zinc finger family protein</fullName>
    </submittedName>
</protein>
<dbReference type="InterPro" id="IPR007527">
    <property type="entry name" value="Znf_SWIM"/>
</dbReference>
<dbReference type="EMBL" id="CP108318">
    <property type="protein sequence ID" value="WTW60307.1"/>
    <property type="molecule type" value="Genomic_DNA"/>
</dbReference>
<dbReference type="GO" id="GO:0008270">
    <property type="term" value="F:zinc ion binding"/>
    <property type="evidence" value="ECO:0007669"/>
    <property type="project" value="UniProtKB-KW"/>
</dbReference>
<keyword evidence="1" id="KW-0479">Metal-binding</keyword>
<accession>A0AAU2UYZ6</accession>
<gene>
    <name evidence="3" type="ORF">OG549_06455</name>
</gene>
<keyword evidence="1" id="KW-0863">Zinc-finger</keyword>
<proteinExistence type="predicted"/>
<keyword evidence="1" id="KW-0862">Zinc</keyword>
<name>A0AAU2UYZ6_9ACTN</name>
<reference evidence="3" key="1">
    <citation type="submission" date="2022-10" db="EMBL/GenBank/DDBJ databases">
        <title>The complete genomes of actinobacterial strains from the NBC collection.</title>
        <authorList>
            <person name="Joergensen T.S."/>
            <person name="Alvarez Arevalo M."/>
            <person name="Sterndorff E.B."/>
            <person name="Faurdal D."/>
            <person name="Vuksanovic O."/>
            <person name="Mourched A.-S."/>
            <person name="Charusanti P."/>
            <person name="Shaw S."/>
            <person name="Blin K."/>
            <person name="Weber T."/>
        </authorList>
    </citation>
    <scope>NUCLEOTIDE SEQUENCE</scope>
    <source>
        <strain evidence="3">NBC_00003</strain>
    </source>
</reference>